<keyword evidence="4" id="KW-0472">Membrane</keyword>
<dbReference type="PROSITE" id="PS50293">
    <property type="entry name" value="TPR_REGION"/>
    <property type="match status" value="1"/>
</dbReference>
<feature type="compositionally biased region" description="Low complexity" evidence="3">
    <location>
        <begin position="792"/>
        <end position="803"/>
    </location>
</feature>
<feature type="transmembrane region" description="Helical" evidence="4">
    <location>
        <begin position="384"/>
        <end position="407"/>
    </location>
</feature>
<accession>A0A1G2QNF3</accession>
<name>A0A1G2QNF3_9BACT</name>
<dbReference type="PROSITE" id="PS50005">
    <property type="entry name" value="TPR"/>
    <property type="match status" value="2"/>
</dbReference>
<feature type="transmembrane region" description="Helical" evidence="4">
    <location>
        <begin position="349"/>
        <end position="372"/>
    </location>
</feature>
<feature type="transmembrane region" description="Helical" evidence="4">
    <location>
        <begin position="176"/>
        <end position="198"/>
    </location>
</feature>
<keyword evidence="4" id="KW-0812">Transmembrane</keyword>
<reference evidence="5 6" key="1">
    <citation type="journal article" date="2016" name="Nat. Commun.">
        <title>Thousands of microbial genomes shed light on interconnected biogeochemical processes in an aquifer system.</title>
        <authorList>
            <person name="Anantharaman K."/>
            <person name="Brown C.T."/>
            <person name="Hug L.A."/>
            <person name="Sharon I."/>
            <person name="Castelle C.J."/>
            <person name="Probst A.J."/>
            <person name="Thomas B.C."/>
            <person name="Singh A."/>
            <person name="Wilkins M.J."/>
            <person name="Karaoz U."/>
            <person name="Brodie E.L."/>
            <person name="Williams K.H."/>
            <person name="Hubbard S.S."/>
            <person name="Banfield J.F."/>
        </authorList>
    </citation>
    <scope>NUCLEOTIDE SEQUENCE [LARGE SCALE GENOMIC DNA]</scope>
</reference>
<dbReference type="InterPro" id="IPR011990">
    <property type="entry name" value="TPR-like_helical_dom_sf"/>
</dbReference>
<dbReference type="PANTHER" id="PTHR12558">
    <property type="entry name" value="CELL DIVISION CYCLE 16,23,27"/>
    <property type="match status" value="1"/>
</dbReference>
<proteinExistence type="predicted"/>
<feature type="transmembrane region" description="Helical" evidence="4">
    <location>
        <begin position="75"/>
        <end position="94"/>
    </location>
</feature>
<feature type="transmembrane region" description="Helical" evidence="4">
    <location>
        <begin position="44"/>
        <end position="63"/>
    </location>
</feature>
<feature type="transmembrane region" description="Helical" evidence="4">
    <location>
        <begin position="133"/>
        <end position="156"/>
    </location>
</feature>
<dbReference type="STRING" id="1802443.A2117_02085"/>
<dbReference type="EMBL" id="MHTO01000019">
    <property type="protein sequence ID" value="OHA62154.1"/>
    <property type="molecule type" value="Genomic_DNA"/>
</dbReference>
<feature type="coiled-coil region" evidence="2">
    <location>
        <begin position="628"/>
        <end position="655"/>
    </location>
</feature>
<evidence type="ECO:0000313" key="6">
    <source>
        <dbReference type="Proteomes" id="UP000179245"/>
    </source>
</evidence>
<dbReference type="Proteomes" id="UP000179245">
    <property type="component" value="Unassembled WGS sequence"/>
</dbReference>
<evidence type="ECO:0000256" key="3">
    <source>
        <dbReference type="SAM" id="MobiDB-lite"/>
    </source>
</evidence>
<feature type="transmembrane region" description="Helical" evidence="4">
    <location>
        <begin position="250"/>
        <end position="273"/>
    </location>
</feature>
<sequence length="815" mass="91058">MTEQINSTRTWQKVSKTSLFLAVFLLPILFLPLTSNVLDFNKQTVLVFLVLASLFSWLLKSLIEERITLELSWFNLAPVVLVLLAGLSTLFSAYKYASFWGWPLVIASSFLSTLALVLLYFLIIHLFKQPEDIFGLIFVLVFAGLLVSLVSLPHLLGKFPLPFDFSKATSFNPIGTVNSLAVFLASLLPLAASLIFISRSRLIKFLVWFFVVLALFLLLAINFQTAWLVLLVGSSLILIFGISRREIFNLSWLFLPMLLLAVALFALVMRASILPTLDLPAEVSPTLGTSFKISLQTLKDFRPPFSWFFGSGPGTFVYDYAKYKPLEINQTVFWGTRFGSGSSEVLDRLATTGSLGFLSFLSVMLVGWVLGLRSIISREFRKENFAWILLIGVFSSFAGLTLGLFFYSANLSLMFLFWLLLASIFCLVGGKSRNFDLKPSEPVEGKKSRLNTPFVTVGVSFAFIVVLIASMGIFFVQGQRYLAEVNYLRALTSVQKGNNAAAVDSLARAIRLTGSSQDNYWRDLSQVYLFRINEEATKPDLTQEERSKRVSDLITLLVASAKSSSDSSPKNVANWSIRGYVYSQLLNLINGSDNWAVTAYEEALKLEPANPFTYTALGQVYANRADNLASDKEKVAERQQALDQAREKFQKAKDLKSDYAPARFQLAMIDIRENKVKDAIDKLEETKQIAPFDTGLAFQLGLVYRADNQKDKAQAEFERAVALDANYANARYFLGLLYDQANEKQKAIDQFEKIVQLNPDNELVKKILENLKGGKPALEGLTEAQPQPPIQETPTEQLQSPVVSPSPSPSPKTKK</sequence>
<feature type="repeat" description="TPR" evidence="1">
    <location>
        <begin position="728"/>
        <end position="761"/>
    </location>
</feature>
<feature type="compositionally biased region" description="Pro residues" evidence="3">
    <location>
        <begin position="804"/>
        <end position="815"/>
    </location>
</feature>
<comment type="caution">
    <text evidence="5">The sequence shown here is derived from an EMBL/GenBank/DDBJ whole genome shotgun (WGS) entry which is preliminary data.</text>
</comment>
<gene>
    <name evidence="5" type="ORF">A2117_02085</name>
</gene>
<dbReference type="Gene3D" id="1.25.40.10">
    <property type="entry name" value="Tetratricopeptide repeat domain"/>
    <property type="match status" value="2"/>
</dbReference>
<dbReference type="InterPro" id="IPR019734">
    <property type="entry name" value="TPR_rpt"/>
</dbReference>
<feature type="transmembrane region" description="Helical" evidence="4">
    <location>
        <begin position="227"/>
        <end position="243"/>
    </location>
</feature>
<dbReference type="SMART" id="SM00028">
    <property type="entry name" value="TPR"/>
    <property type="match status" value="4"/>
</dbReference>
<keyword evidence="4" id="KW-1133">Transmembrane helix</keyword>
<evidence type="ECO:0000256" key="2">
    <source>
        <dbReference type="SAM" id="Coils"/>
    </source>
</evidence>
<evidence type="ECO:0000313" key="5">
    <source>
        <dbReference type="EMBL" id="OHA62154.1"/>
    </source>
</evidence>
<feature type="transmembrane region" description="Helical" evidence="4">
    <location>
        <begin position="413"/>
        <end position="430"/>
    </location>
</feature>
<keyword evidence="1" id="KW-0802">TPR repeat</keyword>
<dbReference type="PANTHER" id="PTHR12558:SF13">
    <property type="entry name" value="CELL DIVISION CYCLE PROTEIN 27 HOMOLOG"/>
    <property type="match status" value="1"/>
</dbReference>
<feature type="transmembrane region" description="Helical" evidence="4">
    <location>
        <begin position="450"/>
        <end position="476"/>
    </location>
</feature>
<protein>
    <submittedName>
        <fullName evidence="5">Uncharacterized protein</fullName>
    </submittedName>
</protein>
<feature type="transmembrane region" description="Helical" evidence="4">
    <location>
        <begin position="100"/>
        <end position="121"/>
    </location>
</feature>
<evidence type="ECO:0000256" key="1">
    <source>
        <dbReference type="PROSITE-ProRule" id="PRU00339"/>
    </source>
</evidence>
<dbReference type="SUPFAM" id="SSF48452">
    <property type="entry name" value="TPR-like"/>
    <property type="match status" value="1"/>
</dbReference>
<evidence type="ECO:0000256" key="4">
    <source>
        <dbReference type="SAM" id="Phobius"/>
    </source>
</evidence>
<feature type="region of interest" description="Disordered" evidence="3">
    <location>
        <begin position="777"/>
        <end position="815"/>
    </location>
</feature>
<keyword evidence="2" id="KW-0175">Coiled coil</keyword>
<feature type="repeat" description="TPR" evidence="1">
    <location>
        <begin position="694"/>
        <end position="727"/>
    </location>
</feature>
<dbReference type="Pfam" id="PF13432">
    <property type="entry name" value="TPR_16"/>
    <property type="match status" value="1"/>
</dbReference>
<feature type="transmembrane region" description="Helical" evidence="4">
    <location>
        <begin position="205"/>
        <end position="221"/>
    </location>
</feature>
<dbReference type="AlphaFoldDB" id="A0A1G2QNF3"/>
<organism evidence="5 6">
    <name type="scientific">Candidatus Wildermuthbacteria bacterium GWA2_46_15</name>
    <dbReference type="NCBI Taxonomy" id="1802443"/>
    <lineage>
        <taxon>Bacteria</taxon>
        <taxon>Candidatus Wildermuthiibacteriota</taxon>
    </lineage>
</organism>
<feature type="transmembrane region" description="Helical" evidence="4">
    <location>
        <begin position="19"/>
        <end position="38"/>
    </location>
</feature>